<accession>A0A669B905</accession>
<evidence type="ECO:0000256" key="1">
    <source>
        <dbReference type="SAM" id="Coils"/>
    </source>
</evidence>
<feature type="domain" description="Reverse transcriptase" evidence="3">
    <location>
        <begin position="839"/>
        <end position="1088"/>
    </location>
</feature>
<dbReference type="Pfam" id="PF03372">
    <property type="entry name" value="Exo_endo_phos"/>
    <property type="match status" value="1"/>
</dbReference>
<sequence length="1258" mass="142784">MIPVCEGVWTLLQHTPTCLVMPHSLNTKKLCRCEITGCLISTYCRVMCVFALHSVQCLSMTFVVGSLTVGSLKTLCESSEMPSHQQKLTLRRQEGASKETSAKANEAHPPSPLMSDAIQTATTEQMAKDIASIYMLLKETSETQESKLNAIQTATRAVEAKLADMATRISNTESRLDFLEDASRALKENPPATSDEVNALRQKLDDLENKGQRNNLRFAGFPEGCEGSDALAFVRNTIPQLLKVDFPGGLEIDRAHRSLVRRKPDGHPPRVIIAQFLRFQDRERIVEAARRLGQLSWNGHRIMIFPDYSKLVTDKRAAFNPCKRLLHERKIKFSLLFPAVLVLKMTEGRREFTDPKKAQDYILALTLMTWNVKGLNHPIKKKKIMTFIKSKQADIVFLQETHLSPQESDKLCRDWVGQVFFSCGSSQSRGVAILIHKQLQFKCTRVVKDEDGRTLLLLAEIQGHRMILSNIYAPKIDDPTFFGNLECHLILSYLILSYPILIAGDFNLVMDDILDRSTPSQRHSRSASVAIKMCRTLGLVDVWRVFNPSTRDYTFYSAPHNTFLVSNSIMPSALSCSIGSIHVSDHASVLLHLSSFGSPLKPPRWRLNSSLLHDPNFLHSLREQINSYIEINLSTAPSAGVAWEALKGFIRGFIIHRASYKKRTALTKQIDLERKIAIAEATFKADMSSANLTHLTRLKYEFNSILTQKIEFSLFRARQKYFEDGDKPGKLLARYIKQKEAQTIIAAIRAQDGTMMQLYSSEVQANSQEINSFLSPLNLPTLSKTQVDSVDAPISKEEILKVIKNLPIDKAPGLDGFTAEFYRNFAEELSPLLLQMFEEALDKGSLPPTLSEALISLVLKKNKDPLDCKSYRPISLINCDCKILAKVLANRLDKVMTYLIHPDQVGFIRTRNSADNVRRLIDIMWATQNKSPTGDFSPAIALSLDAEKAFDRVEWRFLFCVMEAFGFGPKFIRASILTNRIISQSFDLHRGTRQGCPLSPLLFALALEPLAATIRRDPDFPGIQVHNDNHKLMLYADDALVLISQPERSLPALLRIINRFSNISGYRVNWSIVAQELGVRLEWTTILQNSKKVSRELRMRLIQFKLLHRIYWSPHRLYRANLIQSPECWRCQTGVGTLTHMIWSCPKTQIFWTEIHDFIKSTIRWDIPFSPRLFVLGDPSLLKYAPPKAAEWVQTALMLGRKLIISQWKAPSTPPISVWHIQLGRLAALEQLSYRLLNKVESFHLKWDPYLSRIKGSY</sequence>
<dbReference type="AlphaFoldDB" id="A0A669B905"/>
<dbReference type="SUPFAM" id="SSF56219">
    <property type="entry name" value="DNase I-like"/>
    <property type="match status" value="1"/>
</dbReference>
<keyword evidence="5" id="KW-1185">Reference proteome</keyword>
<dbReference type="Ensembl" id="ENSONIT00000049233.1">
    <property type="protein sequence ID" value="ENSONIP00000030980.1"/>
    <property type="gene ID" value="ENSONIG00000035463.1"/>
</dbReference>
<reference evidence="4" key="2">
    <citation type="submission" date="2025-09" db="UniProtKB">
        <authorList>
            <consortium name="Ensembl"/>
        </authorList>
    </citation>
    <scope>IDENTIFICATION</scope>
</reference>
<dbReference type="Gene3D" id="3.60.10.10">
    <property type="entry name" value="Endonuclease/exonuclease/phosphatase"/>
    <property type="match status" value="1"/>
</dbReference>
<evidence type="ECO:0000259" key="3">
    <source>
        <dbReference type="PROSITE" id="PS50878"/>
    </source>
</evidence>
<dbReference type="Pfam" id="PF00078">
    <property type="entry name" value="RVT_1"/>
    <property type="match status" value="1"/>
</dbReference>
<dbReference type="CDD" id="cd09076">
    <property type="entry name" value="L1-EN"/>
    <property type="match status" value="1"/>
</dbReference>
<dbReference type="PANTHER" id="PTHR19446">
    <property type="entry name" value="REVERSE TRANSCRIPTASES"/>
    <property type="match status" value="1"/>
</dbReference>
<dbReference type="CDD" id="cd01650">
    <property type="entry name" value="RT_nLTR_like"/>
    <property type="match status" value="1"/>
</dbReference>
<dbReference type="InterPro" id="IPR005135">
    <property type="entry name" value="Endo/exonuclease/phosphatase"/>
</dbReference>
<dbReference type="PROSITE" id="PS50878">
    <property type="entry name" value="RT_POL"/>
    <property type="match status" value="1"/>
</dbReference>
<dbReference type="GeneTree" id="ENSGT00940000163630"/>
<evidence type="ECO:0000313" key="4">
    <source>
        <dbReference type="Ensembl" id="ENSONIP00000030980.1"/>
    </source>
</evidence>
<dbReference type="InterPro" id="IPR000477">
    <property type="entry name" value="RT_dom"/>
</dbReference>
<name>A0A669B905_ORENI</name>
<organism evidence="4 5">
    <name type="scientific">Oreochromis niloticus</name>
    <name type="common">Nile tilapia</name>
    <name type="synonym">Tilapia nilotica</name>
    <dbReference type="NCBI Taxonomy" id="8128"/>
    <lineage>
        <taxon>Eukaryota</taxon>
        <taxon>Metazoa</taxon>
        <taxon>Chordata</taxon>
        <taxon>Craniata</taxon>
        <taxon>Vertebrata</taxon>
        <taxon>Euteleostomi</taxon>
        <taxon>Actinopterygii</taxon>
        <taxon>Neopterygii</taxon>
        <taxon>Teleostei</taxon>
        <taxon>Neoteleostei</taxon>
        <taxon>Acanthomorphata</taxon>
        <taxon>Ovalentaria</taxon>
        <taxon>Cichlomorphae</taxon>
        <taxon>Cichliformes</taxon>
        <taxon>Cichlidae</taxon>
        <taxon>African cichlids</taxon>
        <taxon>Pseudocrenilabrinae</taxon>
        <taxon>Oreochromini</taxon>
        <taxon>Oreochromis</taxon>
    </lineage>
</organism>
<dbReference type="Proteomes" id="UP000005207">
    <property type="component" value="Unplaced"/>
</dbReference>
<feature type="compositionally biased region" description="Basic and acidic residues" evidence="2">
    <location>
        <begin position="91"/>
        <end position="101"/>
    </location>
</feature>
<proteinExistence type="predicted"/>
<evidence type="ECO:0000256" key="2">
    <source>
        <dbReference type="SAM" id="MobiDB-lite"/>
    </source>
</evidence>
<dbReference type="SUPFAM" id="SSF56672">
    <property type="entry name" value="DNA/RNA polymerases"/>
    <property type="match status" value="1"/>
</dbReference>
<protein>
    <recommendedName>
        <fullName evidence="3">Reverse transcriptase domain-containing protein</fullName>
    </recommendedName>
</protein>
<reference evidence="4" key="1">
    <citation type="submission" date="2025-08" db="UniProtKB">
        <authorList>
            <consortium name="Ensembl"/>
        </authorList>
    </citation>
    <scope>IDENTIFICATION</scope>
</reference>
<dbReference type="InterPro" id="IPR036691">
    <property type="entry name" value="Endo/exonu/phosph_ase_sf"/>
</dbReference>
<keyword evidence="1" id="KW-0175">Coiled coil</keyword>
<evidence type="ECO:0000313" key="5">
    <source>
        <dbReference type="Proteomes" id="UP000005207"/>
    </source>
</evidence>
<feature type="coiled-coil region" evidence="1">
    <location>
        <begin position="162"/>
        <end position="217"/>
    </location>
</feature>
<dbReference type="GO" id="GO:0003824">
    <property type="term" value="F:catalytic activity"/>
    <property type="evidence" value="ECO:0007669"/>
    <property type="project" value="InterPro"/>
</dbReference>
<dbReference type="InterPro" id="IPR043502">
    <property type="entry name" value="DNA/RNA_pol_sf"/>
</dbReference>
<dbReference type="Gene3D" id="3.30.70.1820">
    <property type="entry name" value="L1 transposable element, RRM domain"/>
    <property type="match status" value="1"/>
</dbReference>
<feature type="region of interest" description="Disordered" evidence="2">
    <location>
        <begin position="83"/>
        <end position="113"/>
    </location>
</feature>
<dbReference type="InParanoid" id="A0A669B905"/>